<name>A0ABQ3QT74_9ACTN</name>
<dbReference type="NCBIfam" id="NF038065">
    <property type="entry name" value="Pr6Pr"/>
    <property type="match status" value="1"/>
</dbReference>
<accession>A0ABQ3QT74</accession>
<feature type="transmembrane region" description="Helical" evidence="2">
    <location>
        <begin position="43"/>
        <end position="64"/>
    </location>
</feature>
<feature type="region of interest" description="Disordered" evidence="1">
    <location>
        <begin position="219"/>
        <end position="238"/>
    </location>
</feature>
<keyword evidence="4" id="KW-1185">Reference proteome</keyword>
<evidence type="ECO:0000313" key="3">
    <source>
        <dbReference type="EMBL" id="GHI40499.1"/>
    </source>
</evidence>
<feature type="transmembrane region" description="Helical" evidence="2">
    <location>
        <begin position="146"/>
        <end position="165"/>
    </location>
</feature>
<gene>
    <name evidence="3" type="ORF">Sviol_49070</name>
</gene>
<feature type="transmembrane region" description="Helical" evidence="2">
    <location>
        <begin position="185"/>
        <end position="208"/>
    </location>
</feature>
<dbReference type="RefSeq" id="WP_226599256.1">
    <property type="nucleotide sequence ID" value="NZ_BNDY01000017.1"/>
</dbReference>
<reference evidence="3" key="1">
    <citation type="submission" date="2024-05" db="EMBL/GenBank/DDBJ databases">
        <title>Whole genome shotgun sequence of Streptomyces violascens NBRC 12920.</title>
        <authorList>
            <person name="Komaki H."/>
            <person name="Tamura T."/>
        </authorList>
    </citation>
    <scope>NUCLEOTIDE SEQUENCE</scope>
    <source>
        <strain evidence="3">NBRC 12920</strain>
    </source>
</reference>
<comment type="caution">
    <text evidence="3">The sequence shown here is derived from an EMBL/GenBank/DDBJ whole genome shotgun (WGS) entry which is preliminary data.</text>
</comment>
<feature type="transmembrane region" description="Helical" evidence="2">
    <location>
        <begin position="76"/>
        <end position="97"/>
    </location>
</feature>
<feature type="transmembrane region" description="Helical" evidence="2">
    <location>
        <begin position="117"/>
        <end position="134"/>
    </location>
</feature>
<evidence type="ECO:0000313" key="4">
    <source>
        <dbReference type="Proteomes" id="UP001050808"/>
    </source>
</evidence>
<protein>
    <submittedName>
        <fullName evidence="3">Integral membrane regulator</fullName>
    </submittedName>
</protein>
<keyword evidence="2" id="KW-0472">Membrane</keyword>
<keyword evidence="2" id="KW-1133">Transmembrane helix</keyword>
<dbReference type="InterPro" id="IPR049713">
    <property type="entry name" value="Pr6Pr-like"/>
</dbReference>
<sequence length="238" mass="25709">MAVLKRAGLDGRTAFRSLLFLVGAAGLSGEAYSSIADPGPADFWIYFTFQSNLILAVCFGALAWSALRGGRAPSPVVKGAATLYALITGLVFNLLLANPASPFYTVQKESHYQWDSVLLHVLAPLMALADWLLFGPRGQLRGRHALYWLGYPLGYLGFALIRGAMVGGDTRYPYPFLDLTQHSGLMVTVNCVCLAAFFYLLGLGLTAVDRLVGRREERRAGGPDEARAVLEPVPADPS</sequence>
<evidence type="ECO:0000256" key="1">
    <source>
        <dbReference type="SAM" id="MobiDB-lite"/>
    </source>
</evidence>
<evidence type="ECO:0000256" key="2">
    <source>
        <dbReference type="SAM" id="Phobius"/>
    </source>
</evidence>
<organism evidence="3 4">
    <name type="scientific">Streptomyces violascens</name>
    <dbReference type="NCBI Taxonomy" id="67381"/>
    <lineage>
        <taxon>Bacteria</taxon>
        <taxon>Bacillati</taxon>
        <taxon>Actinomycetota</taxon>
        <taxon>Actinomycetes</taxon>
        <taxon>Kitasatosporales</taxon>
        <taxon>Streptomycetaceae</taxon>
        <taxon>Streptomyces</taxon>
    </lineage>
</organism>
<dbReference type="Proteomes" id="UP001050808">
    <property type="component" value="Unassembled WGS sequence"/>
</dbReference>
<keyword evidence="2" id="KW-0812">Transmembrane</keyword>
<feature type="compositionally biased region" description="Basic and acidic residues" evidence="1">
    <location>
        <begin position="219"/>
        <end position="228"/>
    </location>
</feature>
<dbReference type="EMBL" id="BNDY01000017">
    <property type="protein sequence ID" value="GHI40499.1"/>
    <property type="molecule type" value="Genomic_DNA"/>
</dbReference>
<proteinExistence type="predicted"/>